<feature type="domain" description="Biotin carboxylation" evidence="14">
    <location>
        <begin position="3"/>
        <end position="456"/>
    </location>
</feature>
<evidence type="ECO:0000256" key="1">
    <source>
        <dbReference type="ARBA" id="ARBA00001953"/>
    </source>
</evidence>
<feature type="binding site" evidence="11">
    <location>
        <position position="741"/>
    </location>
    <ligand>
        <name>Mn(2+)</name>
        <dbReference type="ChEBI" id="CHEBI:29035"/>
    </ligand>
</feature>
<accession>A0A1M7HTF1</accession>
<sequence>MKQISKLLVANRGEIAIRIFRAAAELKIKTVAIYTYEDRYSLHRYKADEAYQIGKDTDPLKPYLDIDEIIKTAKAQGVDAIHPGYGFLSENVQFATKCAQNGILWIGPDAEIMKQLGDKVAAKKIALAAHVPLIEDSKIDLSSFSIAQEEANRIGYPLMLKAAAGGGGRGMRVVRKASDLQSLFNEAKREAKTAFGDDTIFIEKFIESPKHIEVQILGDKHGNIVHLFERDCSVQRRFQKVVEIAPAPNLKQQTKDKLYEYALSIARTVNYNNAGTVEFLVDAQENIYFIEVNPRIQVEHTITEEVTGIDIVRSQILIACGHELSSPGIYIKGQESLKCSGFAIQCRITTEDPANDFTPDYGTIVAYRNAGGYGIRIDEGSSYSGVKISPFFDSMLVKITARGRTLEGTSQRLLRTLKEFTIEGVKTNIPFLENLIVHPDFQAGGITVNFIGDNPSLMQIKRKSDYVTKSLAYIGNTIVNGNPDVKFVLPEKTFLTPKLPVASSTIHADGTKQLLDKLKPKAFAKWISDQNQILYTDCTMRDAHQSLLATRVRTIDMLPYGESFTKDFPQMFSMEVWGGATFDVAMRFLNESPWDRLEQMRKAMPNVLLQMLLRGSNGVGYTAYPDNLVEKFIQVSAQKGIDVFRIFDSLNSIANMKTSINAVLRDTDSIAEVCMGYSGDILNGERPKFNLNYYLDLAKRIEDTGAHILCIKDMAGLLKPYAAEKLITELKKSIAIPIHLHTHDTAGIQSATYLKAVEAGVDIIDVALASMSGLTSQPNFNVFAEAIKGTDRDAGFDVEKLNQYSNYWEDIREYYYPFESDLKSSTAEVYKHEIPGGQYSNLKPQAYSLGLESRMTEIKQAYEDSNSLLGDIIKVTPSSKVVGDLAMFMVSGNLSKQDVLERGNSLSFPDSVKGMLKGELGQPDGGWPEDFQKMVLKGDKPFTDLPNAHLTPIDFDKEFEVFQNKFSTSCTLADFLSYKFYPKVFEQYFKTCEKYGDVSVIPSTVFFYGLKPNEEVIVNISQGKSIIIKFLYKSEPDVHGMRTVYFKLNGQTKAIEIKDESIKTEGVKNKKAVTDAEVGAPLPGLLSKIWVKDGDVLKHDQPLFTIEAMKMENTVLGKAGVIKKIHLTENSLVEKGDLLIEYSIS</sequence>
<dbReference type="STRING" id="29534.SAMN05444366_2862"/>
<dbReference type="PROSITE" id="PS50975">
    <property type="entry name" value="ATP_GRASP"/>
    <property type="match status" value="1"/>
</dbReference>
<feature type="domain" description="Pyruvate carboxyltransferase" evidence="15">
    <location>
        <begin position="533"/>
        <end position="802"/>
    </location>
</feature>
<feature type="modified residue" description="N6-carboxylysine" evidence="12">
    <location>
        <position position="712"/>
    </location>
</feature>
<dbReference type="InterPro" id="IPR011764">
    <property type="entry name" value="Biotin_carboxylation_dom"/>
</dbReference>
<keyword evidence="5 8" id="KW-0547">Nucleotide-binding</keyword>
<dbReference type="Gene3D" id="3.30.470.20">
    <property type="entry name" value="ATP-grasp fold, B domain"/>
    <property type="match status" value="1"/>
</dbReference>
<evidence type="ECO:0000259" key="15">
    <source>
        <dbReference type="PROSITE" id="PS50991"/>
    </source>
</evidence>
<dbReference type="SMART" id="SM00878">
    <property type="entry name" value="Biotin_carb_C"/>
    <property type="match status" value="1"/>
</dbReference>
<dbReference type="InterPro" id="IPR011054">
    <property type="entry name" value="Rudment_hybrid_motif"/>
</dbReference>
<evidence type="ECO:0000259" key="13">
    <source>
        <dbReference type="PROSITE" id="PS50975"/>
    </source>
</evidence>
<dbReference type="Pfam" id="PF02785">
    <property type="entry name" value="Biotin_carb_C"/>
    <property type="match status" value="1"/>
</dbReference>
<feature type="modified residue" description="N6-biotinyllysine" evidence="12">
    <location>
        <position position="1110"/>
    </location>
</feature>
<reference evidence="17" key="1">
    <citation type="submission" date="2016-11" db="EMBL/GenBank/DDBJ databases">
        <authorList>
            <person name="Varghese N."/>
            <person name="Submissions S."/>
        </authorList>
    </citation>
    <scope>NUCLEOTIDE SEQUENCE [LARGE SCALE GENOMIC DNA]</scope>
    <source>
        <strain evidence="17">DSM 1811</strain>
    </source>
</reference>
<dbReference type="Proteomes" id="UP000184121">
    <property type="component" value="Unassembled WGS sequence"/>
</dbReference>
<dbReference type="InterPro" id="IPR000089">
    <property type="entry name" value="Biotin_lipoyl"/>
</dbReference>
<feature type="binding site" evidence="10">
    <location>
        <position position="614"/>
    </location>
    <ligand>
        <name>substrate</name>
    </ligand>
</feature>
<dbReference type="InterPro" id="IPR005481">
    <property type="entry name" value="BC-like_N"/>
</dbReference>
<name>A0A1M7HTF1_9FLAO</name>
<dbReference type="FunFam" id="3.30.1490.20:FF:000003">
    <property type="entry name" value="acetyl-CoA carboxylase isoform X1"/>
    <property type="match status" value="1"/>
</dbReference>
<evidence type="ECO:0000313" key="17">
    <source>
        <dbReference type="Proteomes" id="UP000184121"/>
    </source>
</evidence>
<dbReference type="NCBIfam" id="TIGR01235">
    <property type="entry name" value="pyruv_carbox"/>
    <property type="match status" value="1"/>
</dbReference>
<dbReference type="InterPro" id="IPR005482">
    <property type="entry name" value="Biotin_COase_C"/>
</dbReference>
<feature type="binding site" evidence="10">
    <location>
        <position position="119"/>
    </location>
    <ligand>
        <name>ATP</name>
        <dbReference type="ChEBI" id="CHEBI:30616"/>
    </ligand>
</feature>
<dbReference type="CDD" id="cd07937">
    <property type="entry name" value="DRE_TIM_PC_TC_5S"/>
    <property type="match status" value="1"/>
</dbReference>
<dbReference type="SUPFAM" id="SSF52440">
    <property type="entry name" value="PreATP-grasp domain"/>
    <property type="match status" value="1"/>
</dbReference>
<protein>
    <recommendedName>
        <fullName evidence="2 8">Pyruvate carboxylase</fullName>
        <ecNumber evidence="2 8">6.4.1.1</ecNumber>
    </recommendedName>
</protein>
<dbReference type="PIRSF" id="PIRSF001594">
    <property type="entry name" value="Pyruv_carbox"/>
    <property type="match status" value="1"/>
</dbReference>
<feature type="binding site" evidence="10">
    <location>
        <position position="203"/>
    </location>
    <ligand>
        <name>ATP</name>
        <dbReference type="ChEBI" id="CHEBI:30616"/>
    </ligand>
</feature>
<dbReference type="CDD" id="cd06850">
    <property type="entry name" value="biotinyl_domain"/>
    <property type="match status" value="1"/>
</dbReference>
<keyword evidence="17" id="KW-1185">Reference proteome</keyword>
<dbReference type="PROSITE" id="PS50979">
    <property type="entry name" value="BC"/>
    <property type="match status" value="1"/>
</dbReference>
<evidence type="ECO:0000256" key="12">
    <source>
        <dbReference type="PIRSR" id="PIRSR001594-4"/>
    </source>
</evidence>
<dbReference type="EMBL" id="FRBY01000004">
    <property type="protein sequence ID" value="SHM31669.1"/>
    <property type="molecule type" value="Genomic_DNA"/>
</dbReference>
<evidence type="ECO:0000256" key="11">
    <source>
        <dbReference type="PIRSR" id="PIRSR001594-3"/>
    </source>
</evidence>
<dbReference type="NCBIfam" id="NF009554">
    <property type="entry name" value="PRK12999.1"/>
    <property type="match status" value="1"/>
</dbReference>
<dbReference type="FunFam" id="3.20.20.70:FF:000033">
    <property type="entry name" value="Pyruvate carboxylase"/>
    <property type="match status" value="1"/>
</dbReference>
<feature type="binding site" description="via carbamate group" evidence="11">
    <location>
        <position position="712"/>
    </location>
    <ligand>
        <name>Mn(2+)</name>
        <dbReference type="ChEBI" id="CHEBI:29035"/>
    </ligand>
</feature>
<dbReference type="Pfam" id="PF00364">
    <property type="entry name" value="Biotin_lipoyl"/>
    <property type="match status" value="1"/>
</dbReference>
<dbReference type="PANTHER" id="PTHR43778">
    <property type="entry name" value="PYRUVATE CARBOXYLASE"/>
    <property type="match status" value="1"/>
</dbReference>
<dbReference type="PROSITE" id="PS00866">
    <property type="entry name" value="CPSASE_1"/>
    <property type="match status" value="1"/>
</dbReference>
<evidence type="ECO:0000256" key="7">
    <source>
        <dbReference type="ARBA" id="ARBA00023267"/>
    </source>
</evidence>
<dbReference type="Gene3D" id="2.40.50.100">
    <property type="match status" value="1"/>
</dbReference>
<dbReference type="GO" id="GO:0006094">
    <property type="term" value="P:gluconeogenesis"/>
    <property type="evidence" value="ECO:0007669"/>
    <property type="project" value="InterPro"/>
</dbReference>
<evidence type="ECO:0000313" key="16">
    <source>
        <dbReference type="EMBL" id="SHM31669.1"/>
    </source>
</evidence>
<dbReference type="Pfam" id="PF00289">
    <property type="entry name" value="Biotin_carb_N"/>
    <property type="match status" value="1"/>
</dbReference>
<dbReference type="InterPro" id="IPR013785">
    <property type="entry name" value="Aldolase_TIM"/>
</dbReference>
<feature type="active site" evidence="9">
    <location>
        <position position="295"/>
    </location>
</feature>
<dbReference type="AlphaFoldDB" id="A0A1M7HTF1"/>
<evidence type="ECO:0000256" key="6">
    <source>
        <dbReference type="ARBA" id="ARBA00022840"/>
    </source>
</evidence>
<evidence type="ECO:0000256" key="5">
    <source>
        <dbReference type="ARBA" id="ARBA00022741"/>
    </source>
</evidence>
<feature type="binding site" evidence="11">
    <location>
        <position position="542"/>
    </location>
    <ligand>
        <name>Mn(2+)</name>
        <dbReference type="ChEBI" id="CHEBI:29035"/>
    </ligand>
</feature>
<feature type="domain" description="ATP-grasp" evidence="13">
    <location>
        <begin position="123"/>
        <end position="320"/>
    </location>
</feature>
<dbReference type="GO" id="GO:0005524">
    <property type="term" value="F:ATP binding"/>
    <property type="evidence" value="ECO:0007669"/>
    <property type="project" value="UniProtKB-UniRule"/>
</dbReference>
<dbReference type="Gene3D" id="3.10.600.10">
    <property type="entry name" value="pyruvate carboxylase f1077a mutant domain"/>
    <property type="match status" value="1"/>
</dbReference>
<dbReference type="InterPro" id="IPR005479">
    <property type="entry name" value="CPAse_ATP-bd"/>
</dbReference>
<evidence type="ECO:0000256" key="4">
    <source>
        <dbReference type="ARBA" id="ARBA00022723"/>
    </source>
</evidence>
<dbReference type="InterPro" id="IPR000891">
    <property type="entry name" value="PYR_CT"/>
</dbReference>
<dbReference type="SUPFAM" id="SSF89000">
    <property type="entry name" value="post-HMGL domain-like"/>
    <property type="match status" value="1"/>
</dbReference>
<dbReference type="InterPro" id="IPR003379">
    <property type="entry name" value="Carboxylase_cons_dom"/>
</dbReference>
<keyword evidence="4 11" id="KW-0479">Metal-binding</keyword>
<dbReference type="InterPro" id="IPR055268">
    <property type="entry name" value="PCB-like"/>
</dbReference>
<feature type="binding site" evidence="11">
    <location>
        <position position="743"/>
    </location>
    <ligand>
        <name>Mn(2+)</name>
        <dbReference type="ChEBI" id="CHEBI:29035"/>
    </ligand>
</feature>
<dbReference type="InterPro" id="IPR005930">
    <property type="entry name" value="Pyruv_COase"/>
</dbReference>
<dbReference type="SUPFAM" id="SSF56059">
    <property type="entry name" value="Glutathione synthetase ATP-binding domain-like"/>
    <property type="match status" value="1"/>
</dbReference>
<dbReference type="GO" id="GO:0046872">
    <property type="term" value="F:metal ion binding"/>
    <property type="evidence" value="ECO:0007669"/>
    <property type="project" value="UniProtKB-KW"/>
</dbReference>
<dbReference type="PROSITE" id="PS00867">
    <property type="entry name" value="CPSASE_2"/>
    <property type="match status" value="1"/>
</dbReference>
<evidence type="ECO:0000256" key="2">
    <source>
        <dbReference type="ARBA" id="ARBA00013057"/>
    </source>
</evidence>
<dbReference type="Gene3D" id="3.20.20.70">
    <property type="entry name" value="Aldolase class I"/>
    <property type="match status" value="1"/>
</dbReference>
<evidence type="ECO:0000256" key="3">
    <source>
        <dbReference type="ARBA" id="ARBA00022598"/>
    </source>
</evidence>
<dbReference type="EC" id="6.4.1.1" evidence="2 8"/>
<dbReference type="Pfam" id="PF02436">
    <property type="entry name" value="PYC_OADA"/>
    <property type="match status" value="1"/>
</dbReference>
<dbReference type="GO" id="GO:0005737">
    <property type="term" value="C:cytoplasm"/>
    <property type="evidence" value="ECO:0007669"/>
    <property type="project" value="TreeGrafter"/>
</dbReference>
<dbReference type="FunFam" id="3.40.50.20:FF:000010">
    <property type="entry name" value="Propionyl-CoA carboxylase subunit alpha"/>
    <property type="match status" value="1"/>
</dbReference>
<dbReference type="RefSeq" id="WP_072973477.1">
    <property type="nucleotide sequence ID" value="NZ_FRBY01000004.1"/>
</dbReference>
<feature type="binding site" evidence="10">
    <location>
        <position position="876"/>
    </location>
    <ligand>
        <name>substrate</name>
    </ligand>
</feature>
<evidence type="ECO:0000256" key="8">
    <source>
        <dbReference type="PIRNR" id="PIRNR001594"/>
    </source>
</evidence>
<dbReference type="SUPFAM" id="SSF51569">
    <property type="entry name" value="Aldolase"/>
    <property type="match status" value="1"/>
</dbReference>
<keyword evidence="7 8" id="KW-0092">Biotin</keyword>
<comment type="function">
    <text evidence="8">Catalyzes a 2-step reaction, involving the ATP-dependent carboxylation of the covalently attached biotin in the first step and the transfer of the carboxyl group to pyruvate in the second.</text>
</comment>
<keyword evidence="6 8" id="KW-0067">ATP-binding</keyword>
<evidence type="ECO:0000259" key="14">
    <source>
        <dbReference type="PROSITE" id="PS50979"/>
    </source>
</evidence>
<organism evidence="16 17">
    <name type="scientific">Flavobacterium saccharophilum</name>
    <dbReference type="NCBI Taxonomy" id="29534"/>
    <lineage>
        <taxon>Bacteria</taxon>
        <taxon>Pseudomonadati</taxon>
        <taxon>Bacteroidota</taxon>
        <taxon>Flavobacteriia</taxon>
        <taxon>Flavobacteriales</taxon>
        <taxon>Flavobacteriaceae</taxon>
        <taxon>Flavobacterium</taxon>
    </lineage>
</organism>
<dbReference type="Pfam" id="PF02786">
    <property type="entry name" value="CPSase_L_D2"/>
    <property type="match status" value="1"/>
</dbReference>
<comment type="catalytic activity">
    <reaction evidence="8">
        <text>hydrogencarbonate + pyruvate + ATP = oxaloacetate + ADP + phosphate + H(+)</text>
        <dbReference type="Rhea" id="RHEA:20844"/>
        <dbReference type="ChEBI" id="CHEBI:15361"/>
        <dbReference type="ChEBI" id="CHEBI:15378"/>
        <dbReference type="ChEBI" id="CHEBI:16452"/>
        <dbReference type="ChEBI" id="CHEBI:17544"/>
        <dbReference type="ChEBI" id="CHEBI:30616"/>
        <dbReference type="ChEBI" id="CHEBI:43474"/>
        <dbReference type="ChEBI" id="CHEBI:456216"/>
        <dbReference type="EC" id="6.4.1.1"/>
    </reaction>
</comment>
<dbReference type="NCBIfam" id="NF006761">
    <property type="entry name" value="PRK09282.1"/>
    <property type="match status" value="1"/>
</dbReference>
<keyword evidence="3 8" id="KW-0436">Ligase</keyword>
<dbReference type="SUPFAM" id="SSF51230">
    <property type="entry name" value="Single hybrid motif"/>
    <property type="match status" value="1"/>
</dbReference>
<evidence type="ECO:0000256" key="9">
    <source>
        <dbReference type="PIRSR" id="PIRSR001594-1"/>
    </source>
</evidence>
<comment type="cofactor">
    <cofactor evidence="1 8">
        <name>biotin</name>
        <dbReference type="ChEBI" id="CHEBI:57586"/>
    </cofactor>
</comment>
<dbReference type="InterPro" id="IPR016185">
    <property type="entry name" value="PreATP-grasp_dom_sf"/>
</dbReference>
<proteinExistence type="predicted"/>
<dbReference type="GO" id="GO:0004736">
    <property type="term" value="F:pyruvate carboxylase activity"/>
    <property type="evidence" value="ECO:0007669"/>
    <property type="project" value="UniProtKB-EC"/>
</dbReference>
<dbReference type="Pfam" id="PF00682">
    <property type="entry name" value="HMGL-like"/>
    <property type="match status" value="1"/>
</dbReference>
<dbReference type="InterPro" id="IPR011761">
    <property type="entry name" value="ATP-grasp"/>
</dbReference>
<gene>
    <name evidence="16" type="ORF">SAMN05444366_2862</name>
</gene>
<evidence type="ECO:0000256" key="10">
    <source>
        <dbReference type="PIRSR" id="PIRSR001594-2"/>
    </source>
</evidence>
<dbReference type="OrthoDB" id="9807469at2"/>
<dbReference type="PANTHER" id="PTHR43778:SF2">
    <property type="entry name" value="PYRUVATE CARBOXYLASE, MITOCHONDRIAL"/>
    <property type="match status" value="1"/>
</dbReference>
<keyword evidence="16" id="KW-0670">Pyruvate</keyword>
<dbReference type="SUPFAM" id="SSF51246">
    <property type="entry name" value="Rudiment single hybrid motif"/>
    <property type="match status" value="1"/>
</dbReference>
<dbReference type="PROSITE" id="PS50991">
    <property type="entry name" value="PYR_CT"/>
    <property type="match status" value="1"/>
</dbReference>
<dbReference type="InterPro" id="IPR011053">
    <property type="entry name" value="Single_hybrid_motif"/>
</dbReference>